<sequence length="106" mass="11669">MESSLVDAALGAVFLLAGATWLGISPVRRLIRIYEAKHELKHGSAGWLRSLSGWSLIALWLLATWFVATIIGDWGATGDLPGAMDRSWLRLRIILEILIAILESDN</sequence>
<evidence type="ECO:0000313" key="3">
    <source>
        <dbReference type="Proteomes" id="UP001208690"/>
    </source>
</evidence>
<name>A0ABT3BBJ4_9RHOB</name>
<feature type="transmembrane region" description="Helical" evidence="1">
    <location>
        <begin position="12"/>
        <end position="31"/>
    </location>
</feature>
<evidence type="ECO:0000256" key="1">
    <source>
        <dbReference type="SAM" id="Phobius"/>
    </source>
</evidence>
<dbReference type="EMBL" id="JALIEB010000003">
    <property type="protein sequence ID" value="MCV3270952.1"/>
    <property type="molecule type" value="Genomic_DNA"/>
</dbReference>
<keyword evidence="1" id="KW-0472">Membrane</keyword>
<dbReference type="Proteomes" id="UP001208690">
    <property type="component" value="Unassembled WGS sequence"/>
</dbReference>
<dbReference type="RefSeq" id="WP_263843274.1">
    <property type="nucleotide sequence ID" value="NZ_JALIEB010000003.1"/>
</dbReference>
<comment type="caution">
    <text evidence="2">The sequence shown here is derived from an EMBL/GenBank/DDBJ whole genome shotgun (WGS) entry which is preliminary data.</text>
</comment>
<evidence type="ECO:0000313" key="2">
    <source>
        <dbReference type="EMBL" id="MCV3270952.1"/>
    </source>
</evidence>
<protein>
    <submittedName>
        <fullName evidence="2">Uncharacterized protein</fullName>
    </submittedName>
</protein>
<keyword evidence="3" id="KW-1185">Reference proteome</keyword>
<organism evidence="2 3">
    <name type="scientific">Roseobacter sinensis</name>
    <dbReference type="NCBI Taxonomy" id="2931391"/>
    <lineage>
        <taxon>Bacteria</taxon>
        <taxon>Pseudomonadati</taxon>
        <taxon>Pseudomonadota</taxon>
        <taxon>Alphaproteobacteria</taxon>
        <taxon>Rhodobacterales</taxon>
        <taxon>Roseobacteraceae</taxon>
        <taxon>Roseobacter</taxon>
    </lineage>
</organism>
<keyword evidence="1" id="KW-1133">Transmembrane helix</keyword>
<feature type="transmembrane region" description="Helical" evidence="1">
    <location>
        <begin position="51"/>
        <end position="71"/>
    </location>
</feature>
<accession>A0ABT3BBJ4</accession>
<reference evidence="2 3" key="1">
    <citation type="submission" date="2022-04" db="EMBL/GenBank/DDBJ databases">
        <title>Roseobacter sp. WL0113 is a bacterium isolated from neritic sediment.</title>
        <authorList>
            <person name="Wang L."/>
            <person name="He W."/>
            <person name="Zhang D.-F."/>
        </authorList>
    </citation>
    <scope>NUCLEOTIDE SEQUENCE [LARGE SCALE GENOMIC DNA]</scope>
    <source>
        <strain evidence="2 3">WL0113</strain>
    </source>
</reference>
<keyword evidence="1" id="KW-0812">Transmembrane</keyword>
<proteinExistence type="predicted"/>
<gene>
    <name evidence="2" type="ORF">MUB52_05880</name>
</gene>